<dbReference type="GO" id="GO:0000462">
    <property type="term" value="P:maturation of SSU-rRNA from tricistronic rRNA transcript (SSU-rRNA, 5.8S rRNA, LSU-rRNA)"/>
    <property type="evidence" value="ECO:0007669"/>
    <property type="project" value="InterPro"/>
</dbReference>
<keyword evidence="2" id="KW-1185">Reference proteome</keyword>
<dbReference type="Proteomes" id="UP000887569">
    <property type="component" value="Unplaced"/>
</dbReference>
<dbReference type="WBParaSite" id="PgR020_g019_t01">
    <property type="protein sequence ID" value="PgR020_g019_t01"/>
    <property type="gene ID" value="PgR020_g019"/>
</dbReference>
<sequence>MLARCSKAFFRALQVLGSDVKLRVEAARWEFEKNKSIDNARLHLQLGLRSFPESHLLWITFFHIEILNVDRLLKRRRILMGNDTSGDNRAQMNNESGKETSTEHIADESTHSDAILNLKLAEVIAEQALSCPKITDKNVFNFSCIELQGDMYEIFDEAIIRFPTPKMFRHYIGVRSEDMLEIYQLAIDWAISNLPSTVDAIFRRAIMLTPPDVSSEIKCIQLRIANILEEIYDYPM</sequence>
<feature type="region of interest" description="Disordered" evidence="1">
    <location>
        <begin position="84"/>
        <end position="105"/>
    </location>
</feature>
<organism evidence="2 3">
    <name type="scientific">Parascaris univalens</name>
    <name type="common">Nematode worm</name>
    <dbReference type="NCBI Taxonomy" id="6257"/>
    <lineage>
        <taxon>Eukaryota</taxon>
        <taxon>Metazoa</taxon>
        <taxon>Ecdysozoa</taxon>
        <taxon>Nematoda</taxon>
        <taxon>Chromadorea</taxon>
        <taxon>Rhabditida</taxon>
        <taxon>Spirurina</taxon>
        <taxon>Ascaridomorpha</taxon>
        <taxon>Ascaridoidea</taxon>
        <taxon>Ascarididae</taxon>
        <taxon>Parascaris</taxon>
    </lineage>
</organism>
<dbReference type="GO" id="GO:0034388">
    <property type="term" value="C:Pwp2p-containing subcomplex of 90S preribosome"/>
    <property type="evidence" value="ECO:0007669"/>
    <property type="project" value="TreeGrafter"/>
</dbReference>
<feature type="compositionally biased region" description="Polar residues" evidence="1">
    <location>
        <begin position="84"/>
        <end position="95"/>
    </location>
</feature>
<dbReference type="InterPro" id="IPR013949">
    <property type="entry name" value="Utp6"/>
</dbReference>
<dbReference type="Gene3D" id="1.25.40.10">
    <property type="entry name" value="Tetratricopeptide repeat domain"/>
    <property type="match status" value="1"/>
</dbReference>
<evidence type="ECO:0000313" key="2">
    <source>
        <dbReference type="Proteomes" id="UP000887569"/>
    </source>
</evidence>
<dbReference type="AlphaFoldDB" id="A0A915AY18"/>
<accession>A0A915AY18</accession>
<dbReference type="PANTHER" id="PTHR23271:SF1">
    <property type="entry name" value="U3 SMALL NUCLEOLAR RNA-ASSOCIATED PROTEIN 6 HOMOLOG"/>
    <property type="match status" value="1"/>
</dbReference>
<name>A0A915AY18_PARUN</name>
<evidence type="ECO:0000256" key="1">
    <source>
        <dbReference type="SAM" id="MobiDB-lite"/>
    </source>
</evidence>
<proteinExistence type="predicted"/>
<reference evidence="3" key="1">
    <citation type="submission" date="2022-11" db="UniProtKB">
        <authorList>
            <consortium name="WormBaseParasite"/>
        </authorList>
    </citation>
    <scope>IDENTIFICATION</scope>
</reference>
<dbReference type="GO" id="GO:0032040">
    <property type="term" value="C:small-subunit processome"/>
    <property type="evidence" value="ECO:0007669"/>
    <property type="project" value="TreeGrafter"/>
</dbReference>
<protein>
    <submittedName>
        <fullName evidence="3">BACK domain-containing protein</fullName>
    </submittedName>
</protein>
<feature type="compositionally biased region" description="Basic and acidic residues" evidence="1">
    <location>
        <begin position="96"/>
        <end position="105"/>
    </location>
</feature>
<evidence type="ECO:0000313" key="3">
    <source>
        <dbReference type="WBParaSite" id="PgR020_g019_t01"/>
    </source>
</evidence>
<dbReference type="GO" id="GO:0030515">
    <property type="term" value="F:snoRNA binding"/>
    <property type="evidence" value="ECO:0007669"/>
    <property type="project" value="InterPro"/>
</dbReference>
<dbReference type="PANTHER" id="PTHR23271">
    <property type="entry name" value="HEPATOCELLULAR CARCINOMA-ASSOCIATED ANTIGEN 66"/>
    <property type="match status" value="1"/>
</dbReference>
<dbReference type="InterPro" id="IPR011990">
    <property type="entry name" value="TPR-like_helical_dom_sf"/>
</dbReference>